<feature type="domain" description="CheR-type methyltransferase" evidence="6">
    <location>
        <begin position="15"/>
        <end position="257"/>
    </location>
</feature>
<evidence type="ECO:0000256" key="5">
    <source>
        <dbReference type="ARBA" id="ARBA00022691"/>
    </source>
</evidence>
<accession>A0A5Q0BHJ0</accession>
<dbReference type="SMART" id="SM00138">
    <property type="entry name" value="MeTrc"/>
    <property type="match status" value="1"/>
</dbReference>
<dbReference type="SUPFAM" id="SSF53335">
    <property type="entry name" value="S-adenosyl-L-methionine-dependent methyltransferases"/>
    <property type="match status" value="1"/>
</dbReference>
<proteinExistence type="predicted"/>
<dbReference type="Proteomes" id="UP000325755">
    <property type="component" value="Chromosome"/>
</dbReference>
<name>A0A5Q0BHJ0_9GAMM</name>
<dbReference type="Gene3D" id="1.10.155.10">
    <property type="entry name" value="Chemotaxis receptor methyltransferase CheR, N-terminal domain"/>
    <property type="match status" value="1"/>
</dbReference>
<evidence type="ECO:0000256" key="4">
    <source>
        <dbReference type="ARBA" id="ARBA00022679"/>
    </source>
</evidence>
<keyword evidence="3 7" id="KW-0489">Methyltransferase</keyword>
<protein>
    <recommendedName>
        <fullName evidence="2">protein-glutamate O-methyltransferase</fullName>
        <ecNumber evidence="2">2.1.1.80</ecNumber>
    </recommendedName>
</protein>
<evidence type="ECO:0000256" key="1">
    <source>
        <dbReference type="ARBA" id="ARBA00001541"/>
    </source>
</evidence>
<dbReference type="Pfam" id="PF01739">
    <property type="entry name" value="CheR"/>
    <property type="match status" value="1"/>
</dbReference>
<evidence type="ECO:0000313" key="8">
    <source>
        <dbReference type="Proteomes" id="UP000325755"/>
    </source>
</evidence>
<dbReference type="AlphaFoldDB" id="A0A5Q0BHJ0"/>
<evidence type="ECO:0000259" key="6">
    <source>
        <dbReference type="PROSITE" id="PS50123"/>
    </source>
</evidence>
<dbReference type="PANTHER" id="PTHR24422">
    <property type="entry name" value="CHEMOTAXIS PROTEIN METHYLTRANSFERASE"/>
    <property type="match status" value="1"/>
</dbReference>
<dbReference type="InParanoid" id="A0A5Q0BHJ0"/>
<keyword evidence="8" id="KW-1185">Reference proteome</keyword>
<comment type="catalytic activity">
    <reaction evidence="1">
        <text>L-glutamyl-[protein] + S-adenosyl-L-methionine = [protein]-L-glutamate 5-O-methyl ester + S-adenosyl-L-homocysteine</text>
        <dbReference type="Rhea" id="RHEA:24452"/>
        <dbReference type="Rhea" id="RHEA-COMP:10208"/>
        <dbReference type="Rhea" id="RHEA-COMP:10311"/>
        <dbReference type="ChEBI" id="CHEBI:29973"/>
        <dbReference type="ChEBI" id="CHEBI:57856"/>
        <dbReference type="ChEBI" id="CHEBI:59789"/>
        <dbReference type="ChEBI" id="CHEBI:82795"/>
        <dbReference type="EC" id="2.1.1.80"/>
    </reaction>
</comment>
<dbReference type="OrthoDB" id="9816309at2"/>
<dbReference type="InterPro" id="IPR022642">
    <property type="entry name" value="CheR_C"/>
</dbReference>
<sequence length="285" mass="32152">MTGVSSPENITDTDEQAIRRIQRWLRTRSGMSYQDNKLILLANRLMRVCFQFDISGMTALAEQLESSNRNDVQIAVMNAASTNHTYFFREPEVLSFFELSILPTLPQNNVRIWSAAASTGDEAYTTAIQICERRGVAWASQNLAILGTDISANVVNQAEGGIYGENHVTHIPATWLGKPLDIGNYLAPAGLRQYRISDNIRPLCTFRRMNLTALPYPFQKKFHVVFCRNVLYYFDRATQHDVAEAIYDVTVPGGWLLTSVTVSLRDLKTRWVNIQPGVYRRGLGA</sequence>
<dbReference type="Gene3D" id="3.40.50.150">
    <property type="entry name" value="Vaccinia Virus protein VP39"/>
    <property type="match status" value="1"/>
</dbReference>
<keyword evidence="4 7" id="KW-0808">Transferase</keyword>
<dbReference type="RefSeq" id="WP_153249275.1">
    <property type="nucleotide sequence ID" value="NZ_CP044205.1"/>
</dbReference>
<dbReference type="GO" id="GO:0032259">
    <property type="term" value="P:methylation"/>
    <property type="evidence" value="ECO:0007669"/>
    <property type="project" value="UniProtKB-KW"/>
</dbReference>
<dbReference type="InterPro" id="IPR029063">
    <property type="entry name" value="SAM-dependent_MTases_sf"/>
</dbReference>
<dbReference type="PRINTS" id="PR00996">
    <property type="entry name" value="CHERMTFRASE"/>
</dbReference>
<dbReference type="InterPro" id="IPR036804">
    <property type="entry name" value="CheR_N_sf"/>
</dbReference>
<evidence type="ECO:0000256" key="3">
    <source>
        <dbReference type="ARBA" id="ARBA00022603"/>
    </source>
</evidence>
<gene>
    <name evidence="7" type="ORF">F6R98_12250</name>
</gene>
<dbReference type="CDD" id="cd02440">
    <property type="entry name" value="AdoMet_MTases"/>
    <property type="match status" value="1"/>
</dbReference>
<dbReference type="EC" id="2.1.1.80" evidence="2"/>
<dbReference type="KEGG" id="mmob:F6R98_12250"/>
<dbReference type="GO" id="GO:0008983">
    <property type="term" value="F:protein-glutamate O-methyltransferase activity"/>
    <property type="evidence" value="ECO:0007669"/>
    <property type="project" value="UniProtKB-EC"/>
</dbReference>
<evidence type="ECO:0000313" key="7">
    <source>
        <dbReference type="EMBL" id="QFY43293.1"/>
    </source>
</evidence>
<dbReference type="InterPro" id="IPR050903">
    <property type="entry name" value="Bact_Chemotaxis_MeTrfase"/>
</dbReference>
<evidence type="ECO:0000256" key="2">
    <source>
        <dbReference type="ARBA" id="ARBA00012534"/>
    </source>
</evidence>
<keyword evidence="5" id="KW-0949">S-adenosyl-L-methionine</keyword>
<organism evidence="7 8">
    <name type="scientific">Candidatus Methylospira mobilis</name>
    <dbReference type="NCBI Taxonomy" id="1808979"/>
    <lineage>
        <taxon>Bacteria</taxon>
        <taxon>Pseudomonadati</taxon>
        <taxon>Pseudomonadota</taxon>
        <taxon>Gammaproteobacteria</taxon>
        <taxon>Methylococcales</taxon>
        <taxon>Methylococcaceae</taxon>
        <taxon>Candidatus Methylospira</taxon>
    </lineage>
</organism>
<reference evidence="7 8" key="1">
    <citation type="submission" date="2019-09" db="EMBL/GenBank/DDBJ databases">
        <title>Ecophysiology of the spiral-shaped methanotroph Methylospira mobilis as revealed by the complete genome sequence.</title>
        <authorList>
            <person name="Oshkin I.Y."/>
            <person name="Dedysh S.N."/>
            <person name="Miroshnikov K."/>
            <person name="Danilova O.V."/>
            <person name="Hakobyan A."/>
            <person name="Liesack W."/>
        </authorList>
    </citation>
    <scope>NUCLEOTIDE SEQUENCE [LARGE SCALE GENOMIC DNA]</scope>
    <source>
        <strain evidence="7 8">Shm1</strain>
    </source>
</reference>
<dbReference type="EMBL" id="CP044205">
    <property type="protein sequence ID" value="QFY43293.1"/>
    <property type="molecule type" value="Genomic_DNA"/>
</dbReference>
<dbReference type="PROSITE" id="PS50123">
    <property type="entry name" value="CHER"/>
    <property type="match status" value="1"/>
</dbReference>
<dbReference type="SUPFAM" id="SSF47757">
    <property type="entry name" value="Chemotaxis receptor methyltransferase CheR, N-terminal domain"/>
    <property type="match status" value="1"/>
</dbReference>
<dbReference type="InterPro" id="IPR000780">
    <property type="entry name" value="CheR_MeTrfase"/>
</dbReference>
<dbReference type="PANTHER" id="PTHR24422:SF10">
    <property type="entry name" value="CHEMOTAXIS PROTEIN METHYLTRANSFERASE 2"/>
    <property type="match status" value="1"/>
</dbReference>